<keyword evidence="1" id="KW-0732">Signal</keyword>
<reference evidence="3 4" key="1">
    <citation type="submission" date="2024-05" db="EMBL/GenBank/DDBJ databases">
        <authorList>
            <person name="Duchaud E."/>
        </authorList>
    </citation>
    <scope>NUCLEOTIDE SEQUENCE [LARGE SCALE GENOMIC DNA]</scope>
    <source>
        <strain evidence="3">Ena-SAMPLE-TAB-13-05-2024-13:56:06:370-140302</strain>
    </source>
</reference>
<proteinExistence type="predicted"/>
<gene>
    <name evidence="3" type="ORF">T190607A01A_50089</name>
</gene>
<protein>
    <submittedName>
        <fullName evidence="3">OMP_b-brl domain-containing protein</fullName>
    </submittedName>
</protein>
<dbReference type="InterPro" id="IPR027385">
    <property type="entry name" value="Beta-barrel_OMP"/>
</dbReference>
<dbReference type="Gene3D" id="2.40.160.20">
    <property type="match status" value="1"/>
</dbReference>
<evidence type="ECO:0000259" key="2">
    <source>
        <dbReference type="Pfam" id="PF13505"/>
    </source>
</evidence>
<evidence type="ECO:0000313" key="4">
    <source>
        <dbReference type="Proteomes" id="UP001497416"/>
    </source>
</evidence>
<evidence type="ECO:0000313" key="3">
    <source>
        <dbReference type="EMBL" id="CAL2092870.1"/>
    </source>
</evidence>
<organism evidence="3 4">
    <name type="scientific">Tenacibaculum platacis</name>
    <dbReference type="NCBI Taxonomy" id="3137852"/>
    <lineage>
        <taxon>Bacteria</taxon>
        <taxon>Pseudomonadati</taxon>
        <taxon>Bacteroidota</taxon>
        <taxon>Flavobacteriia</taxon>
        <taxon>Flavobacteriales</taxon>
        <taxon>Flavobacteriaceae</taxon>
        <taxon>Tenacibaculum</taxon>
    </lineage>
</organism>
<dbReference type="Proteomes" id="UP001497416">
    <property type="component" value="Unassembled WGS sequence"/>
</dbReference>
<feature type="domain" description="Outer membrane protein beta-barrel" evidence="2">
    <location>
        <begin position="20"/>
        <end position="154"/>
    </location>
</feature>
<accession>A0ABM9P5R4</accession>
<dbReference type="Pfam" id="PF13505">
    <property type="entry name" value="OMP_b-brl"/>
    <property type="match status" value="1"/>
</dbReference>
<dbReference type="InterPro" id="IPR011250">
    <property type="entry name" value="OMP/PagP_B-barrel"/>
</dbReference>
<dbReference type="EMBL" id="CAXIXY010000007">
    <property type="protein sequence ID" value="CAL2092870.1"/>
    <property type="molecule type" value="Genomic_DNA"/>
</dbReference>
<dbReference type="RefSeq" id="WP_348713465.1">
    <property type="nucleotide sequence ID" value="NZ_CAXIXY010000007.1"/>
</dbReference>
<evidence type="ECO:0000256" key="1">
    <source>
        <dbReference type="ARBA" id="ARBA00022729"/>
    </source>
</evidence>
<keyword evidence="4" id="KW-1185">Reference proteome</keyword>
<comment type="caution">
    <text evidence="3">The sequence shown here is derived from an EMBL/GenBank/DDBJ whole genome shotgun (WGS) entry which is preliminary data.</text>
</comment>
<sequence>MKKLTFTFLFIVATTVMYSQTKIGLQAAYGTNTDFGIGAKASFGISDKFLASPSINYFFGESVQGASTSVLGINADAQYIVSDNNGLSLYPLAGINFTRSSATVLGISASSTEIGFNVGGGLNYELSSSLTGVFEAKYVLSAFDQAIFSVGVLYNL</sequence>
<dbReference type="SUPFAM" id="SSF56925">
    <property type="entry name" value="OMPA-like"/>
    <property type="match status" value="1"/>
</dbReference>
<name>A0ABM9P5R4_9FLAO</name>